<dbReference type="OrthoDB" id="6400037at2"/>
<evidence type="ECO:0000256" key="1">
    <source>
        <dbReference type="SAM" id="Phobius"/>
    </source>
</evidence>
<feature type="transmembrane region" description="Helical" evidence="1">
    <location>
        <begin position="84"/>
        <end position="101"/>
    </location>
</feature>
<evidence type="ECO:0000313" key="2">
    <source>
        <dbReference type="EMBL" id="RLV61153.1"/>
    </source>
</evidence>
<keyword evidence="1" id="KW-0472">Membrane</keyword>
<feature type="transmembrane region" description="Helical" evidence="1">
    <location>
        <begin position="247"/>
        <end position="275"/>
    </location>
</feature>
<keyword evidence="1" id="KW-1133">Transmembrane helix</keyword>
<keyword evidence="1" id="KW-0812">Transmembrane</keyword>
<feature type="transmembrane region" description="Helical" evidence="1">
    <location>
        <begin position="18"/>
        <end position="38"/>
    </location>
</feature>
<feature type="transmembrane region" description="Helical" evidence="1">
    <location>
        <begin position="176"/>
        <end position="194"/>
    </location>
</feature>
<feature type="transmembrane region" description="Helical" evidence="1">
    <location>
        <begin position="433"/>
        <end position="456"/>
    </location>
</feature>
<organism evidence="2 3">
    <name type="scientific">Parashewanella curva</name>
    <dbReference type="NCBI Taxonomy" id="2338552"/>
    <lineage>
        <taxon>Bacteria</taxon>
        <taxon>Pseudomonadati</taxon>
        <taxon>Pseudomonadota</taxon>
        <taxon>Gammaproteobacteria</taxon>
        <taxon>Alteromonadales</taxon>
        <taxon>Shewanellaceae</taxon>
        <taxon>Parashewanella</taxon>
    </lineage>
</organism>
<dbReference type="AlphaFoldDB" id="A0A3L8Q2N2"/>
<feature type="transmembrane region" description="Helical" evidence="1">
    <location>
        <begin position="282"/>
        <end position="305"/>
    </location>
</feature>
<dbReference type="RefSeq" id="WP_121837579.1">
    <property type="nucleotide sequence ID" value="NZ_ML014757.1"/>
</dbReference>
<feature type="transmembrane region" description="Helical" evidence="1">
    <location>
        <begin position="50"/>
        <end position="72"/>
    </location>
</feature>
<gene>
    <name evidence="2" type="ORF">D5018_03395</name>
</gene>
<feature type="transmembrane region" description="Helical" evidence="1">
    <location>
        <begin position="215"/>
        <end position="241"/>
    </location>
</feature>
<feature type="transmembrane region" description="Helical" evidence="1">
    <location>
        <begin position="404"/>
        <end position="421"/>
    </location>
</feature>
<protein>
    <submittedName>
        <fullName evidence="2">DUF2029 domain-containing protein</fullName>
    </submittedName>
</protein>
<dbReference type="EMBL" id="QZEI01000006">
    <property type="protein sequence ID" value="RLV61153.1"/>
    <property type="molecule type" value="Genomic_DNA"/>
</dbReference>
<sequence length="479" mass="53672">MIQLISHLQQNLPVKLRAYLHFSSLAGVVVSSLASYWLSEFKMTPNSPHLAEMGVYIIIQFSVMGLFMLLAWTTAPASNKLKDFKLILIAAVIARVVLLDVTPYTSNDVDRYLFDGRIAYEGFDPYRISHDAPELKELRAQWQPPQEHEKYVTLYPPVALSLFALAASAGVEHAQMAWSVILLISGLLTLYFSAKALQKQGKLKHLPLVALSPLLILETGVGLHLDTLSALSVIVAVYLWLQQRFVLTGIMIGIGMSTKILPMMLLLPFLFFLLGKKEFKTFAVLLASTILTVVSIYSLTIALGYHPVGSISVFFEKWRFASPLFNSLDAFISGYPLILTLIAIATIICLLIGFVSLSSSHLASKDSKLAWCLQLSLAVPLFLSPVLFPWYLMPLLPLLALRPNIYLIAWTLLMPLTYEVIGDFLCCQQWQPALWPIIILGILYLITTTKLTKWLYQNKSLLKLKSHLSNDNQRISTCR</sequence>
<dbReference type="GO" id="GO:0005886">
    <property type="term" value="C:plasma membrane"/>
    <property type="evidence" value="ECO:0007669"/>
    <property type="project" value="UniProtKB-SubCell"/>
</dbReference>
<feature type="transmembrane region" description="Helical" evidence="1">
    <location>
        <begin position="369"/>
        <end position="392"/>
    </location>
</feature>
<comment type="caution">
    <text evidence="2">The sequence shown here is derived from an EMBL/GenBank/DDBJ whole genome shotgun (WGS) entry which is preliminary data.</text>
</comment>
<name>A0A3L8Q2N2_9GAMM</name>
<proteinExistence type="predicted"/>
<reference evidence="2 3" key="1">
    <citation type="submission" date="2018-09" db="EMBL/GenBank/DDBJ databases">
        <title>Phylogeny of the Shewanellaceae, and recommendation for two new genera, Pseudoshewanella and Parashewanella.</title>
        <authorList>
            <person name="Wang G."/>
        </authorList>
    </citation>
    <scope>NUCLEOTIDE SEQUENCE [LARGE SCALE GENOMIC DNA]</scope>
    <source>
        <strain evidence="2 3">C51</strain>
    </source>
</reference>
<dbReference type="GO" id="GO:0016758">
    <property type="term" value="F:hexosyltransferase activity"/>
    <property type="evidence" value="ECO:0007669"/>
    <property type="project" value="InterPro"/>
</dbReference>
<accession>A0A3L8Q2N2</accession>
<feature type="transmembrane region" description="Helical" evidence="1">
    <location>
        <begin position="334"/>
        <end position="357"/>
    </location>
</feature>
<dbReference type="Proteomes" id="UP000281474">
    <property type="component" value="Unassembled WGS sequence"/>
</dbReference>
<dbReference type="Pfam" id="PF26314">
    <property type="entry name" value="MptA_B_family"/>
    <property type="match status" value="1"/>
</dbReference>
<evidence type="ECO:0000313" key="3">
    <source>
        <dbReference type="Proteomes" id="UP000281474"/>
    </source>
</evidence>
<keyword evidence="3" id="KW-1185">Reference proteome</keyword>